<dbReference type="Proteomes" id="UP000011718">
    <property type="component" value="Chromosome"/>
</dbReference>
<reference evidence="1 2" key="1">
    <citation type="journal article" date="2013" name="Genome Announc.">
        <title>Complete Genome of a Methanosarcina mazei Strain Isolated from Sediment Samples from an Amazonian Flooded Area.</title>
        <authorList>
            <person name="Assis das Gracas D."/>
            <person name="Thiago Juca Ramos R."/>
            <person name="Vieira Araujo A.C."/>
            <person name="Zahlouth R."/>
            <person name="Ribeiro Carneiro A."/>
            <person name="Souza Lopes T."/>
            <person name="Azevedo Barauna R."/>
            <person name="Azevedo V."/>
            <person name="Cruz Schneider M.P."/>
            <person name="Pellizari V.H."/>
            <person name="Silva A."/>
        </authorList>
    </citation>
    <scope>NUCLEOTIDE SEQUENCE [LARGE SCALE GENOMIC DNA]</scope>
    <source>
        <strain evidence="1 2">Tuc01</strain>
    </source>
</reference>
<evidence type="ECO:0000313" key="1">
    <source>
        <dbReference type="EMBL" id="AGF96328.1"/>
    </source>
</evidence>
<evidence type="ECO:0000313" key="2">
    <source>
        <dbReference type="Proteomes" id="UP000011718"/>
    </source>
</evidence>
<organism evidence="1 2">
    <name type="scientific">Methanosarcina mazei Tuc01</name>
    <dbReference type="NCBI Taxonomy" id="1236903"/>
    <lineage>
        <taxon>Archaea</taxon>
        <taxon>Methanobacteriati</taxon>
        <taxon>Methanobacteriota</taxon>
        <taxon>Stenosarchaea group</taxon>
        <taxon>Methanomicrobia</taxon>
        <taxon>Methanosarcinales</taxon>
        <taxon>Methanosarcinaceae</taxon>
        <taxon>Methanosarcina</taxon>
    </lineage>
</organism>
<accession>M1Q823</accession>
<gene>
    <name evidence="1" type="ORF">MmTuc01_0928</name>
</gene>
<dbReference type="EMBL" id="CP004144">
    <property type="protein sequence ID" value="AGF96328.1"/>
    <property type="molecule type" value="Genomic_DNA"/>
</dbReference>
<protein>
    <submittedName>
        <fullName evidence="1">Uncharacterized protein</fullName>
    </submittedName>
</protein>
<dbReference type="BioCyc" id="MMAZ1236903:G139K-882-MONOMER"/>
<dbReference type="AlphaFoldDB" id="M1Q823"/>
<proteinExistence type="predicted"/>
<name>M1Q823_METMZ</name>
<sequence>MECAGSDRQARGLHKMKQSVKFNIDFCPEFRGGNLMALKSLFSL</sequence>
<dbReference type="KEGG" id="mmaz:MmTuc01_0928"/>
<dbReference type="HOGENOM" id="CLU_3210760_0_0_2"/>